<evidence type="ECO:0000313" key="5">
    <source>
        <dbReference type="Proteomes" id="UP000271337"/>
    </source>
</evidence>
<organism evidence="4 5">
    <name type="scientific">Hortaea werneckii</name>
    <name type="common">Black yeast</name>
    <name type="synonym">Cladosporium werneckii</name>
    <dbReference type="NCBI Taxonomy" id="91943"/>
    <lineage>
        <taxon>Eukaryota</taxon>
        <taxon>Fungi</taxon>
        <taxon>Dikarya</taxon>
        <taxon>Ascomycota</taxon>
        <taxon>Pezizomycotina</taxon>
        <taxon>Dothideomycetes</taxon>
        <taxon>Dothideomycetidae</taxon>
        <taxon>Mycosphaerellales</taxon>
        <taxon>Teratosphaeriaceae</taxon>
        <taxon>Hortaea</taxon>
    </lineage>
</organism>
<evidence type="ECO:0000313" key="4">
    <source>
        <dbReference type="EMBL" id="RMX94245.1"/>
    </source>
</evidence>
<evidence type="ECO:0000256" key="1">
    <source>
        <dbReference type="PIRSR" id="PIRSR613078-1"/>
    </source>
</evidence>
<dbReference type="EMBL" id="QWIL01002475">
    <property type="protein sequence ID" value="RMX94245.1"/>
    <property type="molecule type" value="Genomic_DNA"/>
</dbReference>
<dbReference type="OrthoDB" id="4818801at2759"/>
<feature type="binding site" evidence="2">
    <location>
        <begin position="38"/>
        <end position="39"/>
    </location>
    <ligand>
        <name>substrate</name>
    </ligand>
</feature>
<evidence type="ECO:0000256" key="2">
    <source>
        <dbReference type="PIRSR" id="PIRSR613078-2"/>
    </source>
</evidence>
<dbReference type="GO" id="GO:0050278">
    <property type="term" value="F:sedoheptulose-bisphosphatase activity"/>
    <property type="evidence" value="ECO:0007669"/>
    <property type="project" value="TreeGrafter"/>
</dbReference>
<dbReference type="VEuPathDB" id="FungiDB:BTJ68_09557"/>
<protein>
    <recommendedName>
        <fullName evidence="7">Phosphoglycerate mutase</fullName>
    </recommendedName>
</protein>
<dbReference type="PANTHER" id="PTHR48100">
    <property type="entry name" value="BROAD-SPECIFICITY PHOSPHATASE YOR283W-RELATED"/>
    <property type="match status" value="1"/>
</dbReference>
<dbReference type="EMBL" id="QWIJ01002240">
    <property type="protein sequence ID" value="RMX72330.1"/>
    <property type="molecule type" value="Genomic_DNA"/>
</dbReference>
<dbReference type="InterPro" id="IPR050275">
    <property type="entry name" value="PGM_Phosphatase"/>
</dbReference>
<reference evidence="5 6" key="1">
    <citation type="journal article" date="2018" name="BMC Genomics">
        <title>Genomic evidence for intraspecific hybridization in a clonal and extremely halotolerant yeast.</title>
        <authorList>
            <person name="Gostincar C."/>
            <person name="Stajich J.E."/>
            <person name="Zupancic J."/>
            <person name="Zalar P."/>
            <person name="Gunde-Cimerman N."/>
        </authorList>
    </citation>
    <scope>NUCLEOTIDE SEQUENCE [LARGE SCALE GENOMIC DNA]</scope>
    <source>
        <strain evidence="3 6">EXF-6656</strain>
        <strain evidence="4 5">EXF-6669</strain>
    </source>
</reference>
<dbReference type="Pfam" id="PF00300">
    <property type="entry name" value="His_Phos_1"/>
    <property type="match status" value="1"/>
</dbReference>
<dbReference type="SMART" id="SM00855">
    <property type="entry name" value="PGAM"/>
    <property type="match status" value="1"/>
</dbReference>
<feature type="binding site" evidence="2">
    <location>
        <position position="82"/>
    </location>
    <ligand>
        <name>substrate</name>
    </ligand>
</feature>
<evidence type="ECO:0008006" key="7">
    <source>
        <dbReference type="Google" id="ProtNLM"/>
    </source>
</evidence>
<feature type="active site" description="Proton donor/acceptor" evidence="1">
    <location>
        <position position="105"/>
    </location>
</feature>
<sequence>MGQKENEKKKMPDKDASTPRVFLIRHGETEWSMSGQYTGKTDIPLTAHGEEQVASTAKFMYGPGRLIDPAKVAKVFVSPRKRAVRTYELLSGSNEGFETTESLAEWDYGQYEGMKTKAIRELRKSHGLDQDREWDIWRDGCEDGETSAQVTHRIDALIAQIKHLQAPHMTDSEPKDIILVAHGHLTRAFAKRWLGYELSFPLSLMMEPGGVGVLSYQHHNVEEPALSLGIGFPVGS</sequence>
<evidence type="ECO:0000313" key="3">
    <source>
        <dbReference type="EMBL" id="RMX72330.1"/>
    </source>
</evidence>
<dbReference type="SUPFAM" id="SSF53254">
    <property type="entry name" value="Phosphoglycerate mutase-like"/>
    <property type="match status" value="1"/>
</dbReference>
<name>A0A3M6XU09_HORWE</name>
<evidence type="ECO:0000313" key="6">
    <source>
        <dbReference type="Proteomes" id="UP000281245"/>
    </source>
</evidence>
<dbReference type="InterPro" id="IPR029033">
    <property type="entry name" value="His_PPase_superfam"/>
</dbReference>
<comment type="caution">
    <text evidence="4">The sequence shown here is derived from an EMBL/GenBank/DDBJ whole genome shotgun (WGS) entry which is preliminary data.</text>
</comment>
<dbReference type="CDD" id="cd07067">
    <property type="entry name" value="HP_PGM_like"/>
    <property type="match status" value="1"/>
</dbReference>
<dbReference type="AlphaFoldDB" id="A0A3M6XU09"/>
<gene>
    <name evidence="4" type="ORF">D0867_13921</name>
    <name evidence="3" type="ORF">D0869_14727</name>
</gene>
<dbReference type="InterPro" id="IPR013078">
    <property type="entry name" value="His_Pase_superF_clade-1"/>
</dbReference>
<accession>A0A3M6XU09</accession>
<dbReference type="GO" id="GO:0046390">
    <property type="term" value="P:ribose phosphate biosynthetic process"/>
    <property type="evidence" value="ECO:0007669"/>
    <property type="project" value="TreeGrafter"/>
</dbReference>
<dbReference type="Proteomes" id="UP000271337">
    <property type="component" value="Unassembled WGS sequence"/>
</dbReference>
<dbReference type="Gene3D" id="3.40.50.1240">
    <property type="entry name" value="Phosphoglycerate mutase-like"/>
    <property type="match status" value="1"/>
</dbReference>
<feature type="active site" description="Tele-phosphohistidine intermediate" evidence="1">
    <location>
        <position position="26"/>
    </location>
</feature>
<dbReference type="PANTHER" id="PTHR48100:SF15">
    <property type="entry name" value="SEDOHEPTULOSE 1,7-BISPHOSPHATASE"/>
    <property type="match status" value="1"/>
</dbReference>
<dbReference type="Proteomes" id="UP000281245">
    <property type="component" value="Unassembled WGS sequence"/>
</dbReference>
<proteinExistence type="predicted"/>
<feature type="binding site" evidence="2">
    <location>
        <begin position="105"/>
        <end position="108"/>
    </location>
    <ligand>
        <name>substrate</name>
    </ligand>
</feature>